<dbReference type="InterPro" id="IPR000222">
    <property type="entry name" value="PP2C_BS"/>
</dbReference>
<evidence type="ECO:0000256" key="1">
    <source>
        <dbReference type="ARBA" id="ARBA00022723"/>
    </source>
</evidence>
<dbReference type="SMART" id="SM00332">
    <property type="entry name" value="PP2Cc"/>
    <property type="match status" value="1"/>
</dbReference>
<dbReference type="EMBL" id="KB741077">
    <property type="protein sequence ID" value="ENN74163.1"/>
    <property type="molecule type" value="Genomic_DNA"/>
</dbReference>
<keyword evidence="3 4" id="KW-0904">Protein phosphatase</keyword>
<dbReference type="CDD" id="cd00143">
    <property type="entry name" value="PP2Cc"/>
    <property type="match status" value="1"/>
</dbReference>
<dbReference type="SUPFAM" id="SSF81606">
    <property type="entry name" value="PP2C-like"/>
    <property type="match status" value="1"/>
</dbReference>
<evidence type="ECO:0000313" key="10">
    <source>
        <dbReference type="Proteomes" id="UP000030742"/>
    </source>
</evidence>
<evidence type="ECO:0000256" key="3">
    <source>
        <dbReference type="ARBA" id="ARBA00022912"/>
    </source>
</evidence>
<evidence type="ECO:0000313" key="8">
    <source>
        <dbReference type="EnsemblMetazoa" id="XP_019765508.1"/>
    </source>
</evidence>
<dbReference type="InterPro" id="IPR001932">
    <property type="entry name" value="PPM-type_phosphatase-like_dom"/>
</dbReference>
<dbReference type="PROSITE" id="PS01032">
    <property type="entry name" value="PPM_1"/>
    <property type="match status" value="1"/>
</dbReference>
<feature type="non-terminal residue" evidence="6">
    <location>
        <position position="1"/>
    </location>
</feature>
<organism evidence="6">
    <name type="scientific">Dendroctonus ponderosae</name>
    <name type="common">Mountain pine beetle</name>
    <dbReference type="NCBI Taxonomy" id="77166"/>
    <lineage>
        <taxon>Eukaryota</taxon>
        <taxon>Metazoa</taxon>
        <taxon>Ecdysozoa</taxon>
        <taxon>Arthropoda</taxon>
        <taxon>Hexapoda</taxon>
        <taxon>Insecta</taxon>
        <taxon>Pterygota</taxon>
        <taxon>Neoptera</taxon>
        <taxon>Endopterygota</taxon>
        <taxon>Coleoptera</taxon>
        <taxon>Polyphaga</taxon>
        <taxon>Cucujiformia</taxon>
        <taxon>Curculionidae</taxon>
        <taxon>Scolytinae</taxon>
        <taxon>Dendroctonus</taxon>
    </lineage>
</organism>
<evidence type="ECO:0000259" key="5">
    <source>
        <dbReference type="PROSITE" id="PS51746"/>
    </source>
</evidence>
<protein>
    <recommendedName>
        <fullName evidence="5">PPM-type phosphatase domain-containing protein</fullName>
    </recommendedName>
</protein>
<dbReference type="Proteomes" id="UP000030742">
    <property type="component" value="Unassembled WGS sequence"/>
</dbReference>
<name>N6T8X9_DENPD</name>
<dbReference type="EnsemblMetazoa" id="XM_019909949.1">
    <property type="protein sequence ID" value="XP_019765508.1"/>
    <property type="gene ID" value="LOC109541172"/>
</dbReference>
<dbReference type="HOGENOM" id="CLU_029072_2_0_1"/>
<dbReference type="KEGG" id="dpa:109541172"/>
<dbReference type="AlphaFoldDB" id="N6T8X9"/>
<dbReference type="PANTHER" id="PTHR13832">
    <property type="entry name" value="PROTEIN PHOSPHATASE 2C"/>
    <property type="match status" value="1"/>
</dbReference>
<evidence type="ECO:0000256" key="2">
    <source>
        <dbReference type="ARBA" id="ARBA00022801"/>
    </source>
</evidence>
<keyword evidence="2 4" id="KW-0378">Hydrolase</keyword>
<dbReference type="EMBL" id="KB632384">
    <property type="protein sequence ID" value="ERL94297.1"/>
    <property type="molecule type" value="Genomic_DNA"/>
</dbReference>
<evidence type="ECO:0000256" key="4">
    <source>
        <dbReference type="RuleBase" id="RU003465"/>
    </source>
</evidence>
<dbReference type="STRING" id="77166.N6T8X9"/>
<dbReference type="Pfam" id="PF00481">
    <property type="entry name" value="PP2C"/>
    <property type="match status" value="2"/>
</dbReference>
<dbReference type="OMA" id="PYLCEHK"/>
<dbReference type="PANTHER" id="PTHR13832:SF354">
    <property type="entry name" value="GM14138P"/>
    <property type="match status" value="1"/>
</dbReference>
<keyword evidence="9" id="KW-1185">Reference proteome</keyword>
<evidence type="ECO:0000313" key="7">
    <source>
        <dbReference type="EMBL" id="ERL94297.1"/>
    </source>
</evidence>
<dbReference type="OrthoDB" id="10264738at2759"/>
<reference evidence="8" key="2">
    <citation type="submission" date="2024-08" db="UniProtKB">
        <authorList>
            <consortium name="EnsemblMetazoa"/>
        </authorList>
    </citation>
    <scope>IDENTIFICATION</scope>
</reference>
<dbReference type="Gene3D" id="3.60.40.10">
    <property type="entry name" value="PPM-type phosphatase domain"/>
    <property type="match status" value="1"/>
</dbReference>
<gene>
    <name evidence="8" type="primary">109541172</name>
    <name evidence="7" type="ORF">D910_11578</name>
    <name evidence="6" type="ORF">YQE_09136</name>
</gene>
<dbReference type="GO" id="GO:0005739">
    <property type="term" value="C:mitochondrion"/>
    <property type="evidence" value="ECO:0007669"/>
    <property type="project" value="TreeGrafter"/>
</dbReference>
<evidence type="ECO:0000313" key="6">
    <source>
        <dbReference type="EMBL" id="ENN74163.1"/>
    </source>
</evidence>
<reference evidence="9 10" key="1">
    <citation type="journal article" date="2013" name="Genome Biol.">
        <title>Draft genome of the mountain pine beetle, Dendroctonus ponderosae Hopkins, a major forest pest.</title>
        <authorList>
            <person name="Keeling C.I."/>
            <person name="Yuen M.M."/>
            <person name="Liao N.Y."/>
            <person name="Docking T.R."/>
            <person name="Chan S.K."/>
            <person name="Taylor G.A."/>
            <person name="Palmquist D.L."/>
            <person name="Jackman S.D."/>
            <person name="Nguyen A."/>
            <person name="Li M."/>
            <person name="Henderson H."/>
            <person name="Janes J.K."/>
            <person name="Zhao Y."/>
            <person name="Pandoh P."/>
            <person name="Moore R."/>
            <person name="Sperling F.A."/>
            <person name="Huber D.P."/>
            <person name="Birol I."/>
            <person name="Jones S.J."/>
            <person name="Bohlmann J."/>
        </authorList>
    </citation>
    <scope>NUCLEOTIDE SEQUENCE</scope>
</reference>
<dbReference type="PROSITE" id="PS51746">
    <property type="entry name" value="PPM_2"/>
    <property type="match status" value="1"/>
</dbReference>
<keyword evidence="1" id="KW-0479">Metal-binding</keyword>
<dbReference type="InterPro" id="IPR036457">
    <property type="entry name" value="PPM-type-like_dom_sf"/>
</dbReference>
<dbReference type="InterPro" id="IPR015655">
    <property type="entry name" value="PP2C"/>
</dbReference>
<comment type="similarity">
    <text evidence="4">Belongs to the PP2C family.</text>
</comment>
<evidence type="ECO:0000313" key="9">
    <source>
        <dbReference type="Proteomes" id="UP000019118"/>
    </source>
</evidence>
<accession>N6T8X9</accession>
<sequence length="464" mass="51203">MFNRLKSAVIGAVNGLESANGAIEGTHYNKTTLAPKFPYGRPHFLSLGDDEVQMSADHKLRPIIHPSKPLPHDTGYAECVNAGKSRWNEDQAVYRQGILSKATPNEDGSVQKFAIPYTYYGIFDGHAGVGAALCAAFQLHHIIHEKLVDAQDDIWVSFSKKNLPCKPRDLLIIGALESAFKEMDQLLSEDRNKYQAAGGCTALVALFILGKLYVANAGDSRAIICKNDKYSPMSMDFTPENERDRIRRLAQEQPSLLGNEFTAKEYIGSPKSGDLGKTVMFRDAYMKGWAYKTLQPEDLRVSVITGRGKRSRVMGTIGVTRGFGDHDLTAVYQKLPIKPFLSSHPEVQVHLLSAADDKEVLVMGTDGLWDVVDGHKAADIVAKSINAFEDKKFVSAATCLVGYARGSLNNSWMLKEGKPASCDDISVFVIPLLPYQVEYEELLKKCFLNETSETSSDENIETAK</sequence>
<dbReference type="Proteomes" id="UP000019118">
    <property type="component" value="Unassembled WGS sequence"/>
</dbReference>
<feature type="domain" description="PPM-type phosphatase" evidence="5">
    <location>
        <begin position="75"/>
        <end position="432"/>
    </location>
</feature>
<proteinExistence type="inferred from homology"/>
<dbReference type="GO" id="GO:0046872">
    <property type="term" value="F:metal ion binding"/>
    <property type="evidence" value="ECO:0007669"/>
    <property type="project" value="UniProtKB-KW"/>
</dbReference>
<dbReference type="GO" id="GO:0004741">
    <property type="term" value="F:[pyruvate dehydrogenase (acetyl-transferring)]-phosphatase activity"/>
    <property type="evidence" value="ECO:0007669"/>
    <property type="project" value="TreeGrafter"/>
</dbReference>